<organism evidence="1 2">
    <name type="scientific">Triangularia setosa</name>
    <dbReference type="NCBI Taxonomy" id="2587417"/>
    <lineage>
        <taxon>Eukaryota</taxon>
        <taxon>Fungi</taxon>
        <taxon>Dikarya</taxon>
        <taxon>Ascomycota</taxon>
        <taxon>Pezizomycotina</taxon>
        <taxon>Sordariomycetes</taxon>
        <taxon>Sordariomycetidae</taxon>
        <taxon>Sordariales</taxon>
        <taxon>Podosporaceae</taxon>
        <taxon>Triangularia</taxon>
    </lineage>
</organism>
<dbReference type="Proteomes" id="UP001302321">
    <property type="component" value="Unassembled WGS sequence"/>
</dbReference>
<name>A0AAN7A3A5_9PEZI</name>
<dbReference type="EMBL" id="MU866529">
    <property type="protein sequence ID" value="KAK4171639.1"/>
    <property type="molecule type" value="Genomic_DNA"/>
</dbReference>
<keyword evidence="2" id="KW-1185">Reference proteome</keyword>
<accession>A0AAN7A3A5</accession>
<evidence type="ECO:0000313" key="1">
    <source>
        <dbReference type="EMBL" id="KAK4171639.1"/>
    </source>
</evidence>
<comment type="caution">
    <text evidence="1">The sequence shown here is derived from an EMBL/GenBank/DDBJ whole genome shotgun (WGS) entry which is preliminary data.</text>
</comment>
<dbReference type="PANTHER" id="PTHR35605">
    <property type="entry name" value="ECP2 EFFECTOR PROTEIN DOMAIN-CONTAINING PROTEIN-RELATED"/>
    <property type="match status" value="1"/>
</dbReference>
<protein>
    <submittedName>
        <fullName evidence="1">Uncharacterized protein</fullName>
    </submittedName>
</protein>
<gene>
    <name evidence="1" type="ORF">QBC36DRAFT_198901</name>
</gene>
<proteinExistence type="predicted"/>
<evidence type="ECO:0000313" key="2">
    <source>
        <dbReference type="Proteomes" id="UP001302321"/>
    </source>
</evidence>
<reference evidence="1" key="1">
    <citation type="journal article" date="2023" name="Mol. Phylogenet. Evol.">
        <title>Genome-scale phylogeny and comparative genomics of the fungal order Sordariales.</title>
        <authorList>
            <person name="Hensen N."/>
            <person name="Bonometti L."/>
            <person name="Westerberg I."/>
            <person name="Brannstrom I.O."/>
            <person name="Guillou S."/>
            <person name="Cros-Aarteil S."/>
            <person name="Calhoun S."/>
            <person name="Haridas S."/>
            <person name="Kuo A."/>
            <person name="Mondo S."/>
            <person name="Pangilinan J."/>
            <person name="Riley R."/>
            <person name="LaButti K."/>
            <person name="Andreopoulos B."/>
            <person name="Lipzen A."/>
            <person name="Chen C."/>
            <person name="Yan M."/>
            <person name="Daum C."/>
            <person name="Ng V."/>
            <person name="Clum A."/>
            <person name="Steindorff A."/>
            <person name="Ohm R.A."/>
            <person name="Martin F."/>
            <person name="Silar P."/>
            <person name="Natvig D.O."/>
            <person name="Lalanne C."/>
            <person name="Gautier V."/>
            <person name="Ament-Velasquez S.L."/>
            <person name="Kruys A."/>
            <person name="Hutchinson M.I."/>
            <person name="Powell A.J."/>
            <person name="Barry K."/>
            <person name="Miller A.N."/>
            <person name="Grigoriev I.V."/>
            <person name="Debuchy R."/>
            <person name="Gladieux P."/>
            <person name="Hiltunen Thoren M."/>
            <person name="Johannesson H."/>
        </authorList>
    </citation>
    <scope>NUCLEOTIDE SEQUENCE</scope>
    <source>
        <strain evidence="1">CBS 892.96</strain>
    </source>
</reference>
<dbReference type="AlphaFoldDB" id="A0AAN7A3A5"/>
<feature type="non-terminal residue" evidence="1">
    <location>
        <position position="1"/>
    </location>
</feature>
<reference evidence="1" key="2">
    <citation type="submission" date="2023-05" db="EMBL/GenBank/DDBJ databases">
        <authorList>
            <consortium name="Lawrence Berkeley National Laboratory"/>
            <person name="Steindorff A."/>
            <person name="Hensen N."/>
            <person name="Bonometti L."/>
            <person name="Westerberg I."/>
            <person name="Brannstrom I.O."/>
            <person name="Guillou S."/>
            <person name="Cros-Aarteil S."/>
            <person name="Calhoun S."/>
            <person name="Haridas S."/>
            <person name="Kuo A."/>
            <person name="Mondo S."/>
            <person name="Pangilinan J."/>
            <person name="Riley R."/>
            <person name="Labutti K."/>
            <person name="Andreopoulos B."/>
            <person name="Lipzen A."/>
            <person name="Chen C."/>
            <person name="Yanf M."/>
            <person name="Daum C."/>
            <person name="Ng V."/>
            <person name="Clum A."/>
            <person name="Ohm R."/>
            <person name="Martin F."/>
            <person name="Silar P."/>
            <person name="Natvig D."/>
            <person name="Lalanne C."/>
            <person name="Gautier V."/>
            <person name="Ament-Velasquez S.L."/>
            <person name="Kruys A."/>
            <person name="Hutchinson M.I."/>
            <person name="Powell A.J."/>
            <person name="Barry K."/>
            <person name="Miller A.N."/>
            <person name="Grigoriev I.V."/>
            <person name="Debuchy R."/>
            <person name="Gladieux P."/>
            <person name="Thoren M.H."/>
            <person name="Johannesson H."/>
        </authorList>
    </citation>
    <scope>NUCLEOTIDE SEQUENCE</scope>
    <source>
        <strain evidence="1">CBS 892.96</strain>
    </source>
</reference>
<dbReference type="PANTHER" id="PTHR35605:SF1">
    <property type="entry name" value="ECP2 EFFECTOR PROTEIN DOMAIN-CONTAINING PROTEIN-RELATED"/>
    <property type="match status" value="1"/>
</dbReference>
<sequence length="163" mass="17463">DVTLDMHINPANDNSATMSITGTINPSQDSHCFNHSSGNTSFAQVPASNGLSGASSDIKFNSNVPGGNICPTINIYEGISYLNAQPGFAQNDPGKCGRASCSWDPTIIRCNNDKMLKKIPWPVIADAAEKILYNCGGKEEQDYVKGHADYDEGLTVIVHAEPF</sequence>